<organism evidence="6 7">
    <name type="scientific">Albimonas donghaensis</name>
    <dbReference type="NCBI Taxonomy" id="356660"/>
    <lineage>
        <taxon>Bacteria</taxon>
        <taxon>Pseudomonadati</taxon>
        <taxon>Pseudomonadota</taxon>
        <taxon>Alphaproteobacteria</taxon>
        <taxon>Rhodobacterales</taxon>
        <taxon>Paracoccaceae</taxon>
        <taxon>Albimonas</taxon>
    </lineage>
</organism>
<dbReference type="InterPro" id="IPR050109">
    <property type="entry name" value="HTH-type_TetR-like_transc_reg"/>
</dbReference>
<name>A0A1H3FC03_9RHOB</name>
<protein>
    <submittedName>
        <fullName evidence="6">Transcriptional regulator, TetR family</fullName>
    </submittedName>
</protein>
<dbReference type="EMBL" id="FNMZ01000012">
    <property type="protein sequence ID" value="SDX88450.1"/>
    <property type="molecule type" value="Genomic_DNA"/>
</dbReference>
<dbReference type="AlphaFoldDB" id="A0A1H3FC03"/>
<feature type="domain" description="HTH tetR-type" evidence="5">
    <location>
        <begin position="12"/>
        <end position="72"/>
    </location>
</feature>
<keyword evidence="1" id="KW-0805">Transcription regulation</keyword>
<dbReference type="PANTHER" id="PTHR30055">
    <property type="entry name" value="HTH-TYPE TRANSCRIPTIONAL REGULATOR RUTR"/>
    <property type="match status" value="1"/>
</dbReference>
<keyword evidence="7" id="KW-1185">Reference proteome</keyword>
<dbReference type="STRING" id="356660.SAMN05444336_11246"/>
<accession>A0A1H3FC03</accession>
<dbReference type="Gene3D" id="1.10.357.10">
    <property type="entry name" value="Tetracycline Repressor, domain 2"/>
    <property type="match status" value="1"/>
</dbReference>
<dbReference type="Pfam" id="PF00440">
    <property type="entry name" value="TetR_N"/>
    <property type="match status" value="1"/>
</dbReference>
<evidence type="ECO:0000256" key="3">
    <source>
        <dbReference type="ARBA" id="ARBA00023163"/>
    </source>
</evidence>
<dbReference type="SUPFAM" id="SSF46689">
    <property type="entry name" value="Homeodomain-like"/>
    <property type="match status" value="1"/>
</dbReference>
<gene>
    <name evidence="6" type="ORF">SAMN05444336_11246</name>
</gene>
<dbReference type="GO" id="GO:0003700">
    <property type="term" value="F:DNA-binding transcription factor activity"/>
    <property type="evidence" value="ECO:0007669"/>
    <property type="project" value="TreeGrafter"/>
</dbReference>
<dbReference type="Proteomes" id="UP000199118">
    <property type="component" value="Unassembled WGS sequence"/>
</dbReference>
<dbReference type="PROSITE" id="PS50977">
    <property type="entry name" value="HTH_TETR_2"/>
    <property type="match status" value="1"/>
</dbReference>
<dbReference type="PRINTS" id="PR00455">
    <property type="entry name" value="HTHTETR"/>
</dbReference>
<evidence type="ECO:0000256" key="2">
    <source>
        <dbReference type="ARBA" id="ARBA00023125"/>
    </source>
</evidence>
<dbReference type="OrthoDB" id="7185252at2"/>
<dbReference type="SUPFAM" id="SSF48498">
    <property type="entry name" value="Tetracyclin repressor-like, C-terminal domain"/>
    <property type="match status" value="1"/>
</dbReference>
<keyword evidence="3" id="KW-0804">Transcription</keyword>
<evidence type="ECO:0000259" key="5">
    <source>
        <dbReference type="PROSITE" id="PS50977"/>
    </source>
</evidence>
<dbReference type="InterPro" id="IPR009057">
    <property type="entry name" value="Homeodomain-like_sf"/>
</dbReference>
<dbReference type="RefSeq" id="WP_092685168.1">
    <property type="nucleotide sequence ID" value="NZ_FNMZ01000012.1"/>
</dbReference>
<proteinExistence type="predicted"/>
<evidence type="ECO:0000256" key="4">
    <source>
        <dbReference type="PROSITE-ProRule" id="PRU00335"/>
    </source>
</evidence>
<feature type="DNA-binding region" description="H-T-H motif" evidence="4">
    <location>
        <begin position="35"/>
        <end position="54"/>
    </location>
</feature>
<keyword evidence="2 4" id="KW-0238">DNA-binding</keyword>
<reference evidence="6 7" key="1">
    <citation type="submission" date="2016-10" db="EMBL/GenBank/DDBJ databases">
        <authorList>
            <person name="de Groot N.N."/>
        </authorList>
    </citation>
    <scope>NUCLEOTIDE SEQUENCE [LARGE SCALE GENOMIC DNA]</scope>
    <source>
        <strain evidence="6 7">DSM 17890</strain>
    </source>
</reference>
<sequence>MAAGGLREKHKKRRLKQVLDAADRLFTKHGYEATRIETIADSASVAPATVYNYFSTKPNLLMELALRHVKAALPERRAYLRDLPDDIFAGVLGFERLLAEQAMRHLSRESWRVILSAQHLEPGGKASRTGARLNNLIKRHYMRLLRTYQARGVLRADVDVMALSNLIVGITTQDFSRFVASQSGTIEDLLATGVPHVRLILTGLLTEEAAA</sequence>
<dbReference type="InterPro" id="IPR036271">
    <property type="entry name" value="Tet_transcr_reg_TetR-rel_C_sf"/>
</dbReference>
<evidence type="ECO:0000256" key="1">
    <source>
        <dbReference type="ARBA" id="ARBA00023015"/>
    </source>
</evidence>
<evidence type="ECO:0000313" key="7">
    <source>
        <dbReference type="Proteomes" id="UP000199118"/>
    </source>
</evidence>
<evidence type="ECO:0000313" key="6">
    <source>
        <dbReference type="EMBL" id="SDX88450.1"/>
    </source>
</evidence>
<dbReference type="PANTHER" id="PTHR30055:SF234">
    <property type="entry name" value="HTH-TYPE TRANSCRIPTIONAL REGULATOR BETI"/>
    <property type="match status" value="1"/>
</dbReference>
<dbReference type="InterPro" id="IPR001647">
    <property type="entry name" value="HTH_TetR"/>
</dbReference>
<dbReference type="GO" id="GO:0000976">
    <property type="term" value="F:transcription cis-regulatory region binding"/>
    <property type="evidence" value="ECO:0007669"/>
    <property type="project" value="TreeGrafter"/>
</dbReference>